<keyword evidence="5" id="KW-0804">Transcription</keyword>
<dbReference type="InterPro" id="IPR001789">
    <property type="entry name" value="Sig_transdc_resp-reg_receiver"/>
</dbReference>
<dbReference type="SUPFAM" id="SSF46894">
    <property type="entry name" value="C-terminal effector domain of the bipartite response regulators"/>
    <property type="match status" value="1"/>
</dbReference>
<dbReference type="AlphaFoldDB" id="A0A840YZN7"/>
<dbReference type="InterPro" id="IPR036388">
    <property type="entry name" value="WH-like_DNA-bd_sf"/>
</dbReference>
<dbReference type="InterPro" id="IPR011006">
    <property type="entry name" value="CheY-like_superfamily"/>
</dbReference>
<protein>
    <submittedName>
        <fullName evidence="10">Two-component system OmpR family response regulator</fullName>
    </submittedName>
</protein>
<keyword evidence="1" id="KW-0597">Phosphoprotein</keyword>
<evidence type="ECO:0000256" key="7">
    <source>
        <dbReference type="PROSITE-ProRule" id="PRU01091"/>
    </source>
</evidence>
<dbReference type="GO" id="GO:0006355">
    <property type="term" value="P:regulation of DNA-templated transcription"/>
    <property type="evidence" value="ECO:0007669"/>
    <property type="project" value="InterPro"/>
</dbReference>
<evidence type="ECO:0000313" key="10">
    <source>
        <dbReference type="EMBL" id="MBB5719168.1"/>
    </source>
</evidence>
<organism evidence="10 11">
    <name type="scientific">Stakelama sediminis</name>
    <dbReference type="NCBI Taxonomy" id="463200"/>
    <lineage>
        <taxon>Bacteria</taxon>
        <taxon>Pseudomonadati</taxon>
        <taxon>Pseudomonadota</taxon>
        <taxon>Alphaproteobacteria</taxon>
        <taxon>Sphingomonadales</taxon>
        <taxon>Sphingomonadaceae</taxon>
        <taxon>Stakelama</taxon>
    </lineage>
</organism>
<dbReference type="GO" id="GO:0005829">
    <property type="term" value="C:cytosol"/>
    <property type="evidence" value="ECO:0007669"/>
    <property type="project" value="TreeGrafter"/>
</dbReference>
<dbReference type="SMART" id="SM00862">
    <property type="entry name" value="Trans_reg_C"/>
    <property type="match status" value="1"/>
</dbReference>
<proteinExistence type="predicted"/>
<dbReference type="RefSeq" id="WP_184003641.1">
    <property type="nucleotide sequence ID" value="NZ_BAABIF010000012.1"/>
</dbReference>
<dbReference type="InterPro" id="IPR016032">
    <property type="entry name" value="Sig_transdc_resp-reg_C-effctor"/>
</dbReference>
<reference evidence="10 11" key="1">
    <citation type="submission" date="2020-08" db="EMBL/GenBank/DDBJ databases">
        <title>Genomic Encyclopedia of Type Strains, Phase IV (KMG-IV): sequencing the most valuable type-strain genomes for metagenomic binning, comparative biology and taxonomic classification.</title>
        <authorList>
            <person name="Goeker M."/>
        </authorList>
    </citation>
    <scope>NUCLEOTIDE SEQUENCE [LARGE SCALE GENOMIC DNA]</scope>
    <source>
        <strain evidence="10 11">DSM 27203</strain>
    </source>
</reference>
<dbReference type="PANTHER" id="PTHR48111">
    <property type="entry name" value="REGULATOR OF RPOS"/>
    <property type="match status" value="1"/>
</dbReference>
<dbReference type="Gene3D" id="1.10.10.10">
    <property type="entry name" value="Winged helix-like DNA-binding domain superfamily/Winged helix DNA-binding domain"/>
    <property type="match status" value="1"/>
</dbReference>
<dbReference type="PROSITE" id="PS51755">
    <property type="entry name" value="OMPR_PHOB"/>
    <property type="match status" value="1"/>
</dbReference>
<comment type="caution">
    <text evidence="10">The sequence shown here is derived from an EMBL/GenBank/DDBJ whole genome shotgun (WGS) entry which is preliminary data.</text>
</comment>
<dbReference type="SUPFAM" id="SSF52172">
    <property type="entry name" value="CheY-like"/>
    <property type="match status" value="1"/>
</dbReference>
<dbReference type="Pfam" id="PF00486">
    <property type="entry name" value="Trans_reg_C"/>
    <property type="match status" value="1"/>
</dbReference>
<dbReference type="PROSITE" id="PS50110">
    <property type="entry name" value="RESPONSE_REGULATORY"/>
    <property type="match status" value="1"/>
</dbReference>
<dbReference type="CDD" id="cd00383">
    <property type="entry name" value="trans_reg_C"/>
    <property type="match status" value="1"/>
</dbReference>
<dbReference type="InterPro" id="IPR039420">
    <property type="entry name" value="WalR-like"/>
</dbReference>
<evidence type="ECO:0000256" key="3">
    <source>
        <dbReference type="ARBA" id="ARBA00023015"/>
    </source>
</evidence>
<dbReference type="EMBL" id="JACIJI010000003">
    <property type="protein sequence ID" value="MBB5719168.1"/>
    <property type="molecule type" value="Genomic_DNA"/>
</dbReference>
<feature type="domain" description="OmpR/PhoB-type" evidence="9">
    <location>
        <begin position="106"/>
        <end position="204"/>
    </location>
</feature>
<gene>
    <name evidence="10" type="ORF">FHR23_002106</name>
</gene>
<evidence type="ECO:0000256" key="5">
    <source>
        <dbReference type="ARBA" id="ARBA00023163"/>
    </source>
</evidence>
<evidence type="ECO:0000259" key="9">
    <source>
        <dbReference type="PROSITE" id="PS51755"/>
    </source>
</evidence>
<dbReference type="GO" id="GO:0000156">
    <property type="term" value="F:phosphorelay response regulator activity"/>
    <property type="evidence" value="ECO:0007669"/>
    <property type="project" value="TreeGrafter"/>
</dbReference>
<keyword evidence="11" id="KW-1185">Reference proteome</keyword>
<sequence>MASDIEGDALTHALAARGVRVTPWHQRSGDIRAALLDWAGKEPVNRHLERVRAQGWHGPVMLVSRNCDSAAIAEALDAGAEDAVLADTQPLEIVARVTAMLRRGEAHRLRIGPLEIDRLNACVRRDGKSLDLLPREYRLLLYLAEHAGRTVSRAELLKNIWRLDFDPGTNVVQVHVSRLRARLDRSFAAPMLHTVPGKGYRLTPPNAA</sequence>
<comment type="caution">
    <text evidence="6">Lacks conserved residue(s) required for the propagation of feature annotation.</text>
</comment>
<keyword evidence="3" id="KW-0805">Transcription regulation</keyword>
<feature type="domain" description="Response regulatory" evidence="8">
    <location>
        <begin position="1"/>
        <end position="101"/>
    </location>
</feature>
<keyword evidence="4 7" id="KW-0238">DNA-binding</keyword>
<evidence type="ECO:0000256" key="6">
    <source>
        <dbReference type="PROSITE-ProRule" id="PRU00169"/>
    </source>
</evidence>
<evidence type="ECO:0000259" key="8">
    <source>
        <dbReference type="PROSITE" id="PS50110"/>
    </source>
</evidence>
<dbReference type="PANTHER" id="PTHR48111:SF22">
    <property type="entry name" value="REGULATOR OF RPOS"/>
    <property type="match status" value="1"/>
</dbReference>
<evidence type="ECO:0000256" key="1">
    <source>
        <dbReference type="ARBA" id="ARBA00022553"/>
    </source>
</evidence>
<dbReference type="GO" id="GO:0032993">
    <property type="term" value="C:protein-DNA complex"/>
    <property type="evidence" value="ECO:0007669"/>
    <property type="project" value="TreeGrafter"/>
</dbReference>
<dbReference type="Proteomes" id="UP000554342">
    <property type="component" value="Unassembled WGS sequence"/>
</dbReference>
<dbReference type="InterPro" id="IPR001867">
    <property type="entry name" value="OmpR/PhoB-type_DNA-bd"/>
</dbReference>
<name>A0A840YZN7_9SPHN</name>
<keyword evidence="2" id="KW-0902">Two-component regulatory system</keyword>
<dbReference type="GO" id="GO:0000976">
    <property type="term" value="F:transcription cis-regulatory region binding"/>
    <property type="evidence" value="ECO:0007669"/>
    <property type="project" value="TreeGrafter"/>
</dbReference>
<evidence type="ECO:0000256" key="2">
    <source>
        <dbReference type="ARBA" id="ARBA00023012"/>
    </source>
</evidence>
<evidence type="ECO:0000313" key="11">
    <source>
        <dbReference type="Proteomes" id="UP000554342"/>
    </source>
</evidence>
<accession>A0A840YZN7</accession>
<feature type="DNA-binding region" description="OmpR/PhoB-type" evidence="7">
    <location>
        <begin position="106"/>
        <end position="204"/>
    </location>
</feature>
<evidence type="ECO:0000256" key="4">
    <source>
        <dbReference type="ARBA" id="ARBA00023125"/>
    </source>
</evidence>